<dbReference type="Gene3D" id="3.90.75.20">
    <property type="match status" value="1"/>
</dbReference>
<evidence type="ECO:0000259" key="5">
    <source>
        <dbReference type="PROSITE" id="PS51032"/>
    </source>
</evidence>
<dbReference type="EMBL" id="DQ777876">
    <property type="protein sequence ID" value="ABK00179.2"/>
    <property type="molecule type" value="Genomic_DNA"/>
</dbReference>
<protein>
    <submittedName>
        <fullName evidence="6">p31.1</fullName>
    </submittedName>
</protein>
<dbReference type="SUPFAM" id="SSF54060">
    <property type="entry name" value="His-Me finger endonucleases"/>
    <property type="match status" value="1"/>
</dbReference>
<dbReference type="Pfam" id="PF13392">
    <property type="entry name" value="HNH_3"/>
    <property type="match status" value="1"/>
</dbReference>
<keyword evidence="1" id="KW-0805">Transcription regulation</keyword>
<feature type="domain" description="AP2/ERF" evidence="5">
    <location>
        <begin position="103"/>
        <end position="160"/>
    </location>
</feature>
<keyword evidence="3" id="KW-0804">Transcription</keyword>
<dbReference type="GeneID" id="5247093"/>
<name>A5H1K2_9CAUD</name>
<dbReference type="KEGG" id="vg:5247093"/>
<evidence type="ECO:0000256" key="4">
    <source>
        <dbReference type="SAM" id="MobiDB-lite"/>
    </source>
</evidence>
<dbReference type="InterPro" id="IPR001471">
    <property type="entry name" value="AP2/ERF_dom"/>
</dbReference>
<dbReference type="PROSITE" id="PS51032">
    <property type="entry name" value="AP2_ERF"/>
    <property type="match status" value="1"/>
</dbReference>
<dbReference type="InterPro" id="IPR016177">
    <property type="entry name" value="DNA-bd_dom_sf"/>
</dbReference>
<keyword evidence="2" id="KW-0238">DNA-binding</keyword>
<evidence type="ECO:0000256" key="2">
    <source>
        <dbReference type="ARBA" id="ARBA00023125"/>
    </source>
</evidence>
<dbReference type="GO" id="GO:0003700">
    <property type="term" value="F:DNA-binding transcription factor activity"/>
    <property type="evidence" value="ECO:0007669"/>
    <property type="project" value="InterPro"/>
</dbReference>
<dbReference type="InterPro" id="IPR003615">
    <property type="entry name" value="HNH_nuc"/>
</dbReference>
<dbReference type="OrthoDB" id="21336at10239"/>
<dbReference type="Proteomes" id="UP000001433">
    <property type="component" value="Segment"/>
</dbReference>
<feature type="region of interest" description="Disordered" evidence="4">
    <location>
        <begin position="88"/>
        <end position="110"/>
    </location>
</feature>
<dbReference type="SUPFAM" id="SSF54171">
    <property type="entry name" value="DNA-binding domain"/>
    <property type="match status" value="1"/>
</dbReference>
<sequence>MDALLAYDSQTGTLTRKVWRGNTAKAGSVAGYPNSDGHLQVRVHGKKYLAHRLAWLLHTGSWPSKQIDHINGQKDDNRIDNLRECSNAENQQNAGKRSDNTSGVQGVGWHKQAGKWRARIKVNGKQINLGLFHTLAEAAAARAAAKQQYHTFQPTERTVK</sequence>
<evidence type="ECO:0000256" key="3">
    <source>
        <dbReference type="ARBA" id="ARBA00023163"/>
    </source>
</evidence>
<accession>A5H1K2</accession>
<organism evidence="6 7">
    <name type="scientific">Xanthomonas phage Xop411</name>
    <dbReference type="NCBI Taxonomy" id="2913975"/>
    <lineage>
        <taxon>Viruses</taxon>
        <taxon>Duplodnaviria</taxon>
        <taxon>Heunggongvirae</taxon>
        <taxon>Uroviricota</taxon>
        <taxon>Caudoviricetes</taxon>
        <taxon>Xipdecavirus</taxon>
        <taxon>Xipdecavirus Xop411</taxon>
    </lineage>
</organism>
<dbReference type="InterPro" id="IPR036955">
    <property type="entry name" value="AP2/ERF_dom_sf"/>
</dbReference>
<feature type="compositionally biased region" description="Polar residues" evidence="4">
    <location>
        <begin position="88"/>
        <end position="104"/>
    </location>
</feature>
<reference evidence="6 7" key="1">
    <citation type="journal article" date="2007" name="BMC Genomics">
        <title>Comparison of genomes of three Xanthomonas oryzae bacteriophages.</title>
        <authorList>
            <person name="Lee C.N."/>
            <person name="Hu R.M."/>
            <person name="Chow T.Y."/>
            <person name="Lin J.W."/>
            <person name="Chen H.Y."/>
            <person name="Tseng Y.H."/>
            <person name="Weng S.F."/>
        </authorList>
    </citation>
    <scope>NUCLEOTIDE SEQUENCE</scope>
</reference>
<proteinExistence type="predicted"/>
<evidence type="ECO:0000256" key="1">
    <source>
        <dbReference type="ARBA" id="ARBA00023015"/>
    </source>
</evidence>
<keyword evidence="7" id="KW-1185">Reference proteome</keyword>
<dbReference type="Gene3D" id="3.30.730.10">
    <property type="entry name" value="AP2/ERF domain"/>
    <property type="match status" value="1"/>
</dbReference>
<dbReference type="RefSeq" id="YP_001285701.2">
    <property type="nucleotide sequence ID" value="NC_009543.1"/>
</dbReference>
<evidence type="ECO:0000313" key="6">
    <source>
        <dbReference type="EMBL" id="ABK00179.2"/>
    </source>
</evidence>
<dbReference type="InterPro" id="IPR044925">
    <property type="entry name" value="His-Me_finger_sf"/>
</dbReference>
<evidence type="ECO:0000313" key="7">
    <source>
        <dbReference type="Proteomes" id="UP000001433"/>
    </source>
</evidence>
<dbReference type="GO" id="GO:0003677">
    <property type="term" value="F:DNA binding"/>
    <property type="evidence" value="ECO:0007669"/>
    <property type="project" value="UniProtKB-KW"/>
</dbReference>